<dbReference type="PANTHER" id="PTHR24388:SF54">
    <property type="entry name" value="PROTEIN ESCARGOT"/>
    <property type="match status" value="1"/>
</dbReference>
<evidence type="ECO:0000256" key="3">
    <source>
        <dbReference type="ARBA" id="ARBA00022737"/>
    </source>
</evidence>
<evidence type="ECO:0000256" key="6">
    <source>
        <dbReference type="ARBA" id="ARBA00023242"/>
    </source>
</evidence>
<dbReference type="GO" id="GO:0005634">
    <property type="term" value="C:nucleus"/>
    <property type="evidence" value="ECO:0007669"/>
    <property type="project" value="UniProtKB-SubCell"/>
</dbReference>
<feature type="region of interest" description="Disordered" evidence="8">
    <location>
        <begin position="911"/>
        <end position="958"/>
    </location>
</feature>
<keyword evidence="6" id="KW-0539">Nucleus</keyword>
<feature type="region of interest" description="Disordered" evidence="8">
    <location>
        <begin position="627"/>
        <end position="884"/>
    </location>
</feature>
<feature type="domain" description="C2H2-type" evidence="9">
    <location>
        <begin position="529"/>
        <end position="556"/>
    </location>
</feature>
<comment type="subcellular location">
    <subcellularLocation>
        <location evidence="1">Nucleus</location>
    </subcellularLocation>
</comment>
<feature type="compositionally biased region" description="Polar residues" evidence="8">
    <location>
        <begin position="673"/>
        <end position="683"/>
    </location>
</feature>
<keyword evidence="3" id="KW-0677">Repeat</keyword>
<dbReference type="InterPro" id="IPR036236">
    <property type="entry name" value="Znf_C2H2_sf"/>
</dbReference>
<dbReference type="EMBL" id="KN832872">
    <property type="protein sequence ID" value="KIN04603.1"/>
    <property type="molecule type" value="Genomic_DNA"/>
</dbReference>
<gene>
    <name evidence="10" type="ORF">OIDMADRAFT_176995</name>
</gene>
<accession>A0A0C3DRF1</accession>
<dbReference type="STRING" id="913774.A0A0C3DRF1"/>
<feature type="region of interest" description="Disordered" evidence="8">
    <location>
        <begin position="216"/>
        <end position="236"/>
    </location>
</feature>
<dbReference type="SMART" id="SM00355">
    <property type="entry name" value="ZnF_C2H2"/>
    <property type="match status" value="3"/>
</dbReference>
<evidence type="ECO:0000256" key="8">
    <source>
        <dbReference type="SAM" id="MobiDB-lite"/>
    </source>
</evidence>
<dbReference type="PROSITE" id="PS00028">
    <property type="entry name" value="ZINC_FINGER_C2H2_1"/>
    <property type="match status" value="2"/>
</dbReference>
<feature type="compositionally biased region" description="Polar residues" evidence="8">
    <location>
        <begin position="715"/>
        <end position="729"/>
    </location>
</feature>
<feature type="compositionally biased region" description="Polar residues" evidence="8">
    <location>
        <begin position="445"/>
        <end position="455"/>
    </location>
</feature>
<reference evidence="10 11" key="1">
    <citation type="submission" date="2014-04" db="EMBL/GenBank/DDBJ databases">
        <authorList>
            <consortium name="DOE Joint Genome Institute"/>
            <person name="Kuo A."/>
            <person name="Martino E."/>
            <person name="Perotto S."/>
            <person name="Kohler A."/>
            <person name="Nagy L.G."/>
            <person name="Floudas D."/>
            <person name="Copeland A."/>
            <person name="Barry K.W."/>
            <person name="Cichocki N."/>
            <person name="Veneault-Fourrey C."/>
            <person name="LaButti K."/>
            <person name="Lindquist E.A."/>
            <person name="Lipzen A."/>
            <person name="Lundell T."/>
            <person name="Morin E."/>
            <person name="Murat C."/>
            <person name="Sun H."/>
            <person name="Tunlid A."/>
            <person name="Henrissat B."/>
            <person name="Grigoriev I.V."/>
            <person name="Hibbett D.S."/>
            <person name="Martin F."/>
            <person name="Nordberg H.P."/>
            <person name="Cantor M.N."/>
            <person name="Hua S.X."/>
        </authorList>
    </citation>
    <scope>NUCLEOTIDE SEQUENCE [LARGE SCALE GENOMIC DNA]</scope>
    <source>
        <strain evidence="10 11">Zn</strain>
    </source>
</reference>
<evidence type="ECO:0000256" key="2">
    <source>
        <dbReference type="ARBA" id="ARBA00022723"/>
    </source>
</evidence>
<feature type="compositionally biased region" description="Low complexity" evidence="8">
    <location>
        <begin position="732"/>
        <end position="744"/>
    </location>
</feature>
<feature type="compositionally biased region" description="Polar residues" evidence="8">
    <location>
        <begin position="943"/>
        <end position="958"/>
    </location>
</feature>
<dbReference type="AlphaFoldDB" id="A0A0C3DRF1"/>
<evidence type="ECO:0000313" key="10">
    <source>
        <dbReference type="EMBL" id="KIN04603.1"/>
    </source>
</evidence>
<feature type="compositionally biased region" description="Basic and acidic residues" evidence="8">
    <location>
        <begin position="225"/>
        <end position="236"/>
    </location>
</feature>
<keyword evidence="4 7" id="KW-0863">Zinc-finger</keyword>
<dbReference type="PANTHER" id="PTHR24388">
    <property type="entry name" value="ZINC FINGER PROTEIN"/>
    <property type="match status" value="1"/>
</dbReference>
<dbReference type="InterPro" id="IPR013087">
    <property type="entry name" value="Znf_C2H2_type"/>
</dbReference>
<keyword evidence="11" id="KW-1185">Reference proteome</keyword>
<dbReference type="SUPFAM" id="SSF57667">
    <property type="entry name" value="beta-beta-alpha zinc fingers"/>
    <property type="match status" value="2"/>
</dbReference>
<dbReference type="HOGENOM" id="CLU_013258_1_0_1"/>
<dbReference type="PROSITE" id="PS50157">
    <property type="entry name" value="ZINC_FINGER_C2H2_2"/>
    <property type="match status" value="3"/>
</dbReference>
<name>A0A0C3DRF1_OIDMZ</name>
<dbReference type="Proteomes" id="UP000054321">
    <property type="component" value="Unassembled WGS sequence"/>
</dbReference>
<feature type="compositionally biased region" description="Basic and acidic residues" evidence="8">
    <location>
        <begin position="911"/>
        <end position="922"/>
    </location>
</feature>
<dbReference type="FunFam" id="3.30.160.60:FF:001666">
    <property type="entry name" value="MDS1 and EVI1 complex locus"/>
    <property type="match status" value="1"/>
</dbReference>
<dbReference type="InParanoid" id="A0A0C3DRF1"/>
<evidence type="ECO:0000313" key="11">
    <source>
        <dbReference type="Proteomes" id="UP000054321"/>
    </source>
</evidence>
<feature type="compositionally biased region" description="Polar residues" evidence="8">
    <location>
        <begin position="313"/>
        <end position="323"/>
    </location>
</feature>
<evidence type="ECO:0000256" key="4">
    <source>
        <dbReference type="ARBA" id="ARBA00022771"/>
    </source>
</evidence>
<proteinExistence type="predicted"/>
<feature type="region of interest" description="Disordered" evidence="8">
    <location>
        <begin position="472"/>
        <end position="525"/>
    </location>
</feature>
<organism evidence="10 11">
    <name type="scientific">Oidiodendron maius (strain Zn)</name>
    <dbReference type="NCBI Taxonomy" id="913774"/>
    <lineage>
        <taxon>Eukaryota</taxon>
        <taxon>Fungi</taxon>
        <taxon>Dikarya</taxon>
        <taxon>Ascomycota</taxon>
        <taxon>Pezizomycotina</taxon>
        <taxon>Leotiomycetes</taxon>
        <taxon>Leotiomycetes incertae sedis</taxon>
        <taxon>Myxotrichaceae</taxon>
        <taxon>Oidiodendron</taxon>
    </lineage>
</organism>
<keyword evidence="5" id="KW-0862">Zinc</keyword>
<keyword evidence="2" id="KW-0479">Metal-binding</keyword>
<feature type="compositionally biased region" description="Polar residues" evidence="8">
    <location>
        <begin position="341"/>
        <end position="353"/>
    </location>
</feature>
<protein>
    <recommendedName>
        <fullName evidence="9">C2H2-type domain-containing protein</fullName>
    </recommendedName>
</protein>
<dbReference type="GO" id="GO:0000981">
    <property type="term" value="F:DNA-binding transcription factor activity, RNA polymerase II-specific"/>
    <property type="evidence" value="ECO:0007669"/>
    <property type="project" value="TreeGrafter"/>
</dbReference>
<feature type="region of interest" description="Disordered" evidence="8">
    <location>
        <begin position="281"/>
        <end position="373"/>
    </location>
</feature>
<feature type="compositionally biased region" description="Polar residues" evidence="8">
    <location>
        <begin position="287"/>
        <end position="296"/>
    </location>
</feature>
<feature type="region of interest" description="Disordered" evidence="8">
    <location>
        <begin position="425"/>
        <end position="459"/>
    </location>
</feature>
<evidence type="ECO:0000259" key="9">
    <source>
        <dbReference type="PROSITE" id="PS50157"/>
    </source>
</evidence>
<dbReference type="InterPro" id="IPR050527">
    <property type="entry name" value="Snail/Krueppel_Znf"/>
</dbReference>
<dbReference type="OrthoDB" id="8117402at2759"/>
<reference evidence="11" key="2">
    <citation type="submission" date="2015-01" db="EMBL/GenBank/DDBJ databases">
        <title>Evolutionary Origins and Diversification of the Mycorrhizal Mutualists.</title>
        <authorList>
            <consortium name="DOE Joint Genome Institute"/>
            <consortium name="Mycorrhizal Genomics Consortium"/>
            <person name="Kohler A."/>
            <person name="Kuo A."/>
            <person name="Nagy L.G."/>
            <person name="Floudas D."/>
            <person name="Copeland A."/>
            <person name="Barry K.W."/>
            <person name="Cichocki N."/>
            <person name="Veneault-Fourrey C."/>
            <person name="LaButti K."/>
            <person name="Lindquist E.A."/>
            <person name="Lipzen A."/>
            <person name="Lundell T."/>
            <person name="Morin E."/>
            <person name="Murat C."/>
            <person name="Riley R."/>
            <person name="Ohm R."/>
            <person name="Sun H."/>
            <person name="Tunlid A."/>
            <person name="Henrissat B."/>
            <person name="Grigoriev I.V."/>
            <person name="Hibbett D.S."/>
            <person name="Martin F."/>
        </authorList>
    </citation>
    <scope>NUCLEOTIDE SEQUENCE [LARGE SCALE GENOMIC DNA]</scope>
    <source>
        <strain evidence="11">Zn</strain>
    </source>
</reference>
<dbReference type="GO" id="GO:0008270">
    <property type="term" value="F:zinc ion binding"/>
    <property type="evidence" value="ECO:0007669"/>
    <property type="project" value="UniProtKB-KW"/>
</dbReference>
<feature type="compositionally biased region" description="Basic and acidic residues" evidence="8">
    <location>
        <begin position="359"/>
        <end position="369"/>
    </location>
</feature>
<evidence type="ECO:0000256" key="1">
    <source>
        <dbReference type="ARBA" id="ARBA00004123"/>
    </source>
</evidence>
<evidence type="ECO:0000256" key="5">
    <source>
        <dbReference type="ARBA" id="ARBA00022833"/>
    </source>
</evidence>
<feature type="compositionally biased region" description="Polar residues" evidence="8">
    <location>
        <begin position="822"/>
        <end position="853"/>
    </location>
</feature>
<feature type="domain" description="C2H2-type" evidence="9">
    <location>
        <begin position="585"/>
        <end position="615"/>
    </location>
</feature>
<dbReference type="FunFam" id="3.30.160.60:FF:000446">
    <property type="entry name" value="Zinc finger protein"/>
    <property type="match status" value="1"/>
</dbReference>
<dbReference type="GO" id="GO:0000978">
    <property type="term" value="F:RNA polymerase II cis-regulatory region sequence-specific DNA binding"/>
    <property type="evidence" value="ECO:0007669"/>
    <property type="project" value="TreeGrafter"/>
</dbReference>
<dbReference type="Gene3D" id="3.30.160.60">
    <property type="entry name" value="Classic Zinc Finger"/>
    <property type="match status" value="3"/>
</dbReference>
<sequence length="958" mass="102335">MRPHLGAAVASSGVCGRDLQVEGRPQNGGSRPATYLYLYLGEAMHGRREIPGYLDPKRLAEGISVEARRPAVDHAQRGRHNSDLWREPIASALAPVAPEQRAASLVPLSSGGLHVWRCAVRQCTVQHCIVSVCTRRRRAVSSLALVAGWLVLLPGIRLCQLSVQPLSFSLLFAFSFAFSSTVRRSTPTTQHPHRTARNLALSSLLALLSSAAGLRAASSPLPGKTRHELVNAPERVENPVPRIPQIRLRPPDLELLRPHTSFPMASNQGPATAAPTTTLTTAVIRPNPSTTASLPDTDTARSKSLKRGRAERSQTPTNPTSVAPTRPGESPSAKSLRVKGSFTSEASVGTPTATGLLVDEQRKKGEIQKRPTAPMTEIHLHKPMPSGGYDVSRPEGAQVVLNAASDNAPASANAISNLTSIQSDDKAEISPASGGSPVSLGSPGQNVTASPQMMASPSPIAGDAEIQESRAAAGNQLQAPPEDITPHRGALSYPGSMLAPSEPPKPSRGLSLPMPGQALAPRSPSQKKYKCPYCSTEFTRHHNLKSHLLTHSHEKPYVCQTCNLRFRRLHDLKRHMKLHTGERPHVCPKCDRKFARGDALARHTKGQGGCAGRRTSIGSFAGEEDIEDQQAGEAGDNTMDGIMYNGSRSNETDMTEEERRRYSLPTIRAQHVSGDNYTQRTPSTYPPAGPRPVTKIQATGGLYPPNTDRGGGSPNAGNSHGLSNSSTGPHSPGGNMSFSSGGNSIYTQSSGIIESPRPLSPGAMAAHQLGQDPSLARQRSPSINTQYQQQQFSRHQSDRASPTSMSLPSPHPKLPALHGLATSEQRYNMPGQPNQSSTPNGTQVSATSLNTAFPPSMGPASGRTAAGVSHQQGSEGGDGNNLFANGGRDLAAYCQRMEEQVKQLSEQVRAMEAEKKSYRDQAARQQEQIDQLSKKLYSLQGDIGSQSQPERPSVSGAS</sequence>
<feature type="domain" description="C2H2-type" evidence="9">
    <location>
        <begin position="557"/>
        <end position="584"/>
    </location>
</feature>
<evidence type="ECO:0000256" key="7">
    <source>
        <dbReference type="PROSITE-ProRule" id="PRU00042"/>
    </source>
</evidence>
<feature type="compositionally biased region" description="Low complexity" evidence="8">
    <location>
        <begin position="430"/>
        <end position="444"/>
    </location>
</feature>
<dbReference type="Pfam" id="PF00096">
    <property type="entry name" value="zf-C2H2"/>
    <property type="match status" value="2"/>
</dbReference>